<proteinExistence type="inferred from homology"/>
<dbReference type="OrthoDB" id="409543at2759"/>
<evidence type="ECO:0000313" key="4">
    <source>
        <dbReference type="EMBL" id="CCG83679.1"/>
    </source>
</evidence>
<reference evidence="4 5" key="1">
    <citation type="journal article" date="2013" name="MBio">
        <title>Genome sequencing of the plant pathogen Taphrina deformans, the causal agent of peach leaf curl.</title>
        <authorList>
            <person name="Cisse O.H."/>
            <person name="Almeida J.M.G.C.F."/>
            <person name="Fonseca A."/>
            <person name="Kumar A.A."/>
            <person name="Salojaervi J."/>
            <person name="Overmyer K."/>
            <person name="Hauser P.M."/>
            <person name="Pagni M."/>
        </authorList>
    </citation>
    <scope>NUCLEOTIDE SEQUENCE [LARGE SCALE GENOMIC DNA]</scope>
    <source>
        <strain evidence="5">PYCC 5710 / ATCC 11124 / CBS 356.35 / IMI 108563 / JCM 9778 / NBRC 8474</strain>
    </source>
</reference>
<evidence type="ECO:0000313" key="5">
    <source>
        <dbReference type="Proteomes" id="UP000013776"/>
    </source>
</evidence>
<feature type="region of interest" description="Disordered" evidence="2">
    <location>
        <begin position="352"/>
        <end position="376"/>
    </location>
</feature>
<organism evidence="4 5">
    <name type="scientific">Taphrina deformans (strain PYCC 5710 / ATCC 11124 / CBS 356.35 / IMI 108563 / JCM 9778 / NBRC 8474)</name>
    <name type="common">Peach leaf curl fungus</name>
    <name type="synonym">Lalaria deformans</name>
    <dbReference type="NCBI Taxonomy" id="1097556"/>
    <lineage>
        <taxon>Eukaryota</taxon>
        <taxon>Fungi</taxon>
        <taxon>Dikarya</taxon>
        <taxon>Ascomycota</taxon>
        <taxon>Taphrinomycotina</taxon>
        <taxon>Taphrinomycetes</taxon>
        <taxon>Taphrinales</taxon>
        <taxon>Taphrinaceae</taxon>
        <taxon>Taphrina</taxon>
    </lineage>
</organism>
<dbReference type="GO" id="GO:0006487">
    <property type="term" value="P:protein N-linked glycosylation"/>
    <property type="evidence" value="ECO:0007669"/>
    <property type="project" value="TreeGrafter"/>
</dbReference>
<dbReference type="FunFam" id="3.90.550.20:FF:000004">
    <property type="entry name" value="Glycosyltransferase family 32 protein"/>
    <property type="match status" value="1"/>
</dbReference>
<keyword evidence="5" id="KW-1185">Reference proteome</keyword>
<dbReference type="Pfam" id="PF04488">
    <property type="entry name" value="Gly_transf_sug"/>
    <property type="match status" value="1"/>
</dbReference>
<dbReference type="GO" id="GO:0000136">
    <property type="term" value="C:mannan polymerase complex"/>
    <property type="evidence" value="ECO:0007669"/>
    <property type="project" value="TreeGrafter"/>
</dbReference>
<name>R4XCZ3_TAPDE</name>
<dbReference type="InterPro" id="IPR039367">
    <property type="entry name" value="Och1-like"/>
</dbReference>
<gene>
    <name evidence="4" type="ORF">TAPDE_003896</name>
</gene>
<keyword evidence="3" id="KW-1133">Transmembrane helix</keyword>
<dbReference type="SUPFAM" id="SSF53448">
    <property type="entry name" value="Nucleotide-diphospho-sugar transferases"/>
    <property type="match status" value="1"/>
</dbReference>
<comment type="caution">
    <text evidence="4">The sequence shown here is derived from an EMBL/GenBank/DDBJ whole genome shotgun (WGS) entry which is preliminary data.</text>
</comment>
<sequence length="408" mass="46545">MQSMTARTSQYTGRLPKLVQKALPLLIAAALLLIYFSYSGSGGVASLKRDVYDQTAFGVTGKFPKKIWQTWKVDPYEVLTDYNDHEYVETHFGPTGLNRPDIVHTYRSLTAKILKADLLRYLIMYVEGGVYADIDVEALKPIDRFVPDRYDEADVDMVIGVEIDQPEFDLHPFLGKKSHGFCQWTFMCKPRLSVMMKLIDNVLKSLDDISRRQKVPISQIVLDFDDVLSVTGPTAFTKSILETMSESLGHKVNWDPFHSMTESRLVAGILVLTVEAFAAAQGHSDSGSHESKAAMVRHHYHASGWPDTHPRYNHPLYGPVERCNWNIECVNKWDESMAAFEALTPEQQAQMIKDREVADREAREREEEEQRQRLAEEATKKWEYAVKMWEEMSADGVPSEETMNEVAE</sequence>
<dbReference type="PANTHER" id="PTHR31834:SF8">
    <property type="entry name" value="TRANSFERASE, PUTATIVE (AFU_ORTHOLOGUE AFUA_6G14040)-RELATED"/>
    <property type="match status" value="1"/>
</dbReference>
<protein>
    <submittedName>
        <fullName evidence="4">Uncharacterized protein</fullName>
    </submittedName>
</protein>
<accession>R4XCZ3</accession>
<dbReference type="InterPro" id="IPR007577">
    <property type="entry name" value="GlycoTrfase_DXD_sugar-bd_CS"/>
</dbReference>
<keyword evidence="3" id="KW-0472">Membrane</keyword>
<dbReference type="AlphaFoldDB" id="R4XCZ3"/>
<dbReference type="GO" id="GO:0000009">
    <property type="term" value="F:alpha-1,6-mannosyltransferase activity"/>
    <property type="evidence" value="ECO:0007669"/>
    <property type="project" value="InterPro"/>
</dbReference>
<dbReference type="Gene3D" id="3.90.550.20">
    <property type="match status" value="1"/>
</dbReference>
<evidence type="ECO:0000256" key="3">
    <source>
        <dbReference type="SAM" id="Phobius"/>
    </source>
</evidence>
<dbReference type="eggNOG" id="ENOG502QW2I">
    <property type="taxonomic scope" value="Eukaryota"/>
</dbReference>
<evidence type="ECO:0000256" key="1">
    <source>
        <dbReference type="ARBA" id="ARBA00009003"/>
    </source>
</evidence>
<dbReference type="VEuPathDB" id="FungiDB:TAPDE_003896"/>
<dbReference type="Proteomes" id="UP000013776">
    <property type="component" value="Unassembled WGS sequence"/>
</dbReference>
<dbReference type="InterPro" id="IPR029044">
    <property type="entry name" value="Nucleotide-diphossugar_trans"/>
</dbReference>
<comment type="similarity">
    <text evidence="1">Belongs to the glycosyltransferase 32 family.</text>
</comment>
<evidence type="ECO:0000256" key="2">
    <source>
        <dbReference type="SAM" id="MobiDB-lite"/>
    </source>
</evidence>
<dbReference type="STRING" id="1097556.R4XCZ3"/>
<dbReference type="EMBL" id="CAHR02000167">
    <property type="protein sequence ID" value="CCG83679.1"/>
    <property type="molecule type" value="Genomic_DNA"/>
</dbReference>
<keyword evidence="3" id="KW-0812">Transmembrane</keyword>
<feature type="transmembrane region" description="Helical" evidence="3">
    <location>
        <begin position="21"/>
        <end position="38"/>
    </location>
</feature>
<dbReference type="PANTHER" id="PTHR31834">
    <property type="entry name" value="INITIATION-SPECIFIC ALPHA-1,6-MANNOSYLTRANSFERASE"/>
    <property type="match status" value="1"/>
</dbReference>